<evidence type="ECO:0000313" key="2">
    <source>
        <dbReference type="EMBL" id="RHN66636.1"/>
    </source>
</evidence>
<reference evidence="3" key="1">
    <citation type="journal article" date="2018" name="Nat. Plants">
        <title>Whole-genome landscape of Medicago truncatula symbiotic genes.</title>
        <authorList>
            <person name="Pecrix Y."/>
            <person name="Staton S.E."/>
            <person name="Sallet E."/>
            <person name="Lelandais-Briere C."/>
            <person name="Moreau S."/>
            <person name="Carrere S."/>
            <person name="Blein T."/>
            <person name="Jardinaud M.F."/>
            <person name="Latrasse D."/>
            <person name="Zouine M."/>
            <person name="Zahm M."/>
            <person name="Kreplak J."/>
            <person name="Mayjonade B."/>
            <person name="Satge C."/>
            <person name="Perez M."/>
            <person name="Cauet S."/>
            <person name="Marande W."/>
            <person name="Chantry-Darmon C."/>
            <person name="Lopez-Roques C."/>
            <person name="Bouchez O."/>
            <person name="Berard A."/>
            <person name="Debelle F."/>
            <person name="Munos S."/>
            <person name="Bendahmane A."/>
            <person name="Berges H."/>
            <person name="Niebel A."/>
            <person name="Buitink J."/>
            <person name="Frugier F."/>
            <person name="Benhamed M."/>
            <person name="Crespi M."/>
            <person name="Gouzy J."/>
            <person name="Gamas P."/>
        </authorList>
    </citation>
    <scope>NUCLEOTIDE SEQUENCE [LARGE SCALE GENOMIC DNA]</scope>
    <source>
        <strain evidence="3">cv. Jemalong A17</strain>
    </source>
</reference>
<accession>A0A396ILS1</accession>
<feature type="region of interest" description="Disordered" evidence="1">
    <location>
        <begin position="1"/>
        <end position="29"/>
    </location>
</feature>
<proteinExistence type="predicted"/>
<protein>
    <submittedName>
        <fullName evidence="2">Uncharacterized protein</fullName>
    </submittedName>
</protein>
<evidence type="ECO:0000313" key="3">
    <source>
        <dbReference type="Proteomes" id="UP000265566"/>
    </source>
</evidence>
<dbReference type="Gramene" id="rna14673">
    <property type="protein sequence ID" value="RHN66636.1"/>
    <property type="gene ID" value="gene14673"/>
</dbReference>
<organism evidence="2 3">
    <name type="scientific">Medicago truncatula</name>
    <name type="common">Barrel medic</name>
    <name type="synonym">Medicago tribuloides</name>
    <dbReference type="NCBI Taxonomy" id="3880"/>
    <lineage>
        <taxon>Eukaryota</taxon>
        <taxon>Viridiplantae</taxon>
        <taxon>Streptophyta</taxon>
        <taxon>Embryophyta</taxon>
        <taxon>Tracheophyta</taxon>
        <taxon>Spermatophyta</taxon>
        <taxon>Magnoliopsida</taxon>
        <taxon>eudicotyledons</taxon>
        <taxon>Gunneridae</taxon>
        <taxon>Pentapetalae</taxon>
        <taxon>rosids</taxon>
        <taxon>fabids</taxon>
        <taxon>Fabales</taxon>
        <taxon>Fabaceae</taxon>
        <taxon>Papilionoideae</taxon>
        <taxon>50 kb inversion clade</taxon>
        <taxon>NPAAA clade</taxon>
        <taxon>Hologalegina</taxon>
        <taxon>IRL clade</taxon>
        <taxon>Trifolieae</taxon>
        <taxon>Medicago</taxon>
    </lineage>
</organism>
<sequence>MSDQSTSSSSDPPSISDTSSAAMSEESDPDSVAEEVCHSSIYVDYNSTFKLYPCLVNPSRKVSLTSSLARMESFCIILHITQRQNIIPMYMIDSLKNWVFGCPSQNIILRILNVAPTQLHPRAWSFVRSFEVSCGGISFSPSAYAFFSFFLAKISNNSWVYMSNFFGRPLVRPYHASWKGIHSFKEKFFRVRPGPKFP</sequence>
<feature type="compositionally biased region" description="Low complexity" evidence="1">
    <location>
        <begin position="1"/>
        <end position="20"/>
    </location>
</feature>
<dbReference type="EMBL" id="PSQE01000003">
    <property type="protein sequence ID" value="RHN66636.1"/>
    <property type="molecule type" value="Genomic_DNA"/>
</dbReference>
<comment type="caution">
    <text evidence="2">The sequence shown here is derived from an EMBL/GenBank/DDBJ whole genome shotgun (WGS) entry which is preliminary data.</text>
</comment>
<evidence type="ECO:0000256" key="1">
    <source>
        <dbReference type="SAM" id="MobiDB-lite"/>
    </source>
</evidence>
<dbReference type="Proteomes" id="UP000265566">
    <property type="component" value="Chromosome 3"/>
</dbReference>
<dbReference type="AlphaFoldDB" id="A0A396ILS1"/>
<name>A0A396ILS1_MEDTR</name>
<gene>
    <name evidence="2" type="ORF">MtrunA17_Chr3g0093461</name>
</gene>